<gene>
    <name evidence="2" type="ORF">SBA1_610020</name>
</gene>
<dbReference type="Gene3D" id="3.40.50.150">
    <property type="entry name" value="Vaccinia Virus protein VP39"/>
    <property type="match status" value="1"/>
</dbReference>
<evidence type="ECO:0000313" key="2">
    <source>
        <dbReference type="EMBL" id="SPF45890.1"/>
    </source>
</evidence>
<dbReference type="PANTHER" id="PTHR34203:SF15">
    <property type="entry name" value="SLL1173 PROTEIN"/>
    <property type="match status" value="1"/>
</dbReference>
<accession>A0A2U3L217</accession>
<dbReference type="GO" id="GO:0008168">
    <property type="term" value="F:methyltransferase activity"/>
    <property type="evidence" value="ECO:0007669"/>
    <property type="project" value="UniProtKB-KW"/>
</dbReference>
<dbReference type="AlphaFoldDB" id="A0A2U3L217"/>
<keyword evidence="2" id="KW-0808">Transferase</keyword>
<dbReference type="SUPFAM" id="SSF53335">
    <property type="entry name" value="S-adenosyl-L-methionine-dependent methyltransferases"/>
    <property type="match status" value="1"/>
</dbReference>
<dbReference type="GO" id="GO:0032259">
    <property type="term" value="P:methylation"/>
    <property type="evidence" value="ECO:0007669"/>
    <property type="project" value="UniProtKB-KW"/>
</dbReference>
<proteinExistence type="predicted"/>
<feature type="domain" description="Methyltransferase FkbM" evidence="1">
    <location>
        <begin position="93"/>
        <end position="240"/>
    </location>
</feature>
<dbReference type="EMBL" id="OMOD01000157">
    <property type="protein sequence ID" value="SPF45890.1"/>
    <property type="molecule type" value="Genomic_DNA"/>
</dbReference>
<keyword evidence="2" id="KW-0489">Methyltransferase</keyword>
<dbReference type="Pfam" id="PF05050">
    <property type="entry name" value="Methyltransf_21"/>
    <property type="match status" value="1"/>
</dbReference>
<protein>
    <submittedName>
        <fullName evidence="2">Methyltransferase (Modular protein)</fullName>
    </submittedName>
</protein>
<evidence type="ECO:0000259" key="1">
    <source>
        <dbReference type="Pfam" id="PF05050"/>
    </source>
</evidence>
<dbReference type="InterPro" id="IPR029063">
    <property type="entry name" value="SAM-dependent_MTases_sf"/>
</dbReference>
<dbReference type="Proteomes" id="UP000238701">
    <property type="component" value="Unassembled WGS sequence"/>
</dbReference>
<dbReference type="InterPro" id="IPR052514">
    <property type="entry name" value="SAM-dependent_MTase"/>
</dbReference>
<name>A0A2U3L217_9BACT</name>
<dbReference type="InterPro" id="IPR006342">
    <property type="entry name" value="FkbM_mtfrase"/>
</dbReference>
<dbReference type="PANTHER" id="PTHR34203">
    <property type="entry name" value="METHYLTRANSFERASE, FKBM FAMILY PROTEIN"/>
    <property type="match status" value="1"/>
</dbReference>
<organism evidence="2 3">
    <name type="scientific">Candidatus Sulfotelmatobacter kueseliae</name>
    <dbReference type="NCBI Taxonomy" id="2042962"/>
    <lineage>
        <taxon>Bacteria</taxon>
        <taxon>Pseudomonadati</taxon>
        <taxon>Acidobacteriota</taxon>
        <taxon>Terriglobia</taxon>
        <taxon>Terriglobales</taxon>
        <taxon>Candidatus Korobacteraceae</taxon>
        <taxon>Candidatus Sulfotelmatobacter</taxon>
    </lineage>
</organism>
<evidence type="ECO:0000313" key="3">
    <source>
        <dbReference type="Proteomes" id="UP000238701"/>
    </source>
</evidence>
<reference evidence="3" key="1">
    <citation type="submission" date="2018-02" db="EMBL/GenBank/DDBJ databases">
        <authorList>
            <person name="Hausmann B."/>
        </authorList>
    </citation>
    <scope>NUCLEOTIDE SEQUENCE [LARGE SCALE GENOMIC DNA]</scope>
    <source>
        <strain evidence="3">Peat soil MAG SbA1</strain>
    </source>
</reference>
<sequence>MKSWRALFRSVACELLRSRRIGLFCAGRLTLYRISRGLRLDRTRLLRLRPRGCRYPLAVRVPDSSDVELFLSVFVWQEYRVLCDIPEPKVIVDCGANVGYSSIYFLNAFPKARVIAIEPDPENFRICNQNLAPYSSRVQLLRAAVWGRSTRVAIQRGCFRDGREWATQVREANAGDRDTVDAVDMSSLVGLAPGGVVDLLKIDIERSELELFGCDPHRWLPSIRNIAIELHDEHCERVFSQALQGYSYDKSLSGELTICRNIRPKASVEATLARPEPEAQA</sequence>
<dbReference type="NCBIfam" id="TIGR01444">
    <property type="entry name" value="fkbM_fam"/>
    <property type="match status" value="1"/>
</dbReference>